<proteinExistence type="inferred from homology"/>
<evidence type="ECO:0000256" key="1">
    <source>
        <dbReference type="ARBA" id="ARBA00011073"/>
    </source>
</evidence>
<dbReference type="PANTHER" id="PTHR43806">
    <property type="entry name" value="PEPTIDASE S8"/>
    <property type="match status" value="1"/>
</dbReference>
<feature type="signal peptide" evidence="8">
    <location>
        <begin position="1"/>
        <end position="38"/>
    </location>
</feature>
<feature type="chain" id="PRO_5045415781" evidence="8">
    <location>
        <begin position="39"/>
        <end position="1144"/>
    </location>
</feature>
<feature type="domain" description="Peptidase S8/S53" evidence="9">
    <location>
        <begin position="198"/>
        <end position="667"/>
    </location>
</feature>
<dbReference type="EMBL" id="JBHLZU010000026">
    <property type="protein sequence ID" value="MFB9907994.1"/>
    <property type="molecule type" value="Genomic_DNA"/>
</dbReference>
<dbReference type="PROSITE" id="PS00138">
    <property type="entry name" value="SUBTILASE_SER"/>
    <property type="match status" value="1"/>
</dbReference>
<dbReference type="PANTHER" id="PTHR43806:SF65">
    <property type="entry name" value="SERINE PROTEASE APRX"/>
    <property type="match status" value="1"/>
</dbReference>
<gene>
    <name evidence="10" type="ORF">ACFFQA_29015</name>
</gene>
<evidence type="ECO:0000256" key="5">
    <source>
        <dbReference type="PROSITE-ProRule" id="PRU01240"/>
    </source>
</evidence>
<evidence type="ECO:0000259" key="9">
    <source>
        <dbReference type="Pfam" id="PF00082"/>
    </source>
</evidence>
<feature type="active site" description="Charge relay system" evidence="5">
    <location>
        <position position="207"/>
    </location>
</feature>
<name>A0ABV6A7U3_9PSEU</name>
<comment type="similarity">
    <text evidence="1 5 6">Belongs to the peptidase S8 family.</text>
</comment>
<evidence type="ECO:0000256" key="2">
    <source>
        <dbReference type="ARBA" id="ARBA00022670"/>
    </source>
</evidence>
<dbReference type="InterPro" id="IPR006311">
    <property type="entry name" value="TAT_signal"/>
</dbReference>
<dbReference type="InterPro" id="IPR022398">
    <property type="entry name" value="Peptidase_S8_His-AS"/>
</dbReference>
<keyword evidence="11" id="KW-1185">Reference proteome</keyword>
<reference evidence="10 11" key="1">
    <citation type="submission" date="2024-09" db="EMBL/GenBank/DDBJ databases">
        <authorList>
            <person name="Sun Q."/>
            <person name="Mori K."/>
        </authorList>
    </citation>
    <scope>NUCLEOTIDE SEQUENCE [LARGE SCALE GENOMIC DNA]</scope>
    <source>
        <strain evidence="10 11">TBRC 7907</strain>
    </source>
</reference>
<feature type="active site" description="Charge relay system" evidence="5">
    <location>
        <position position="627"/>
    </location>
</feature>
<evidence type="ECO:0000256" key="8">
    <source>
        <dbReference type="SAM" id="SignalP"/>
    </source>
</evidence>
<dbReference type="PROSITE" id="PS00137">
    <property type="entry name" value="SUBTILASE_HIS"/>
    <property type="match status" value="1"/>
</dbReference>
<dbReference type="SUPFAM" id="SSF52743">
    <property type="entry name" value="Subtilisin-like"/>
    <property type="match status" value="1"/>
</dbReference>
<organism evidence="10 11">
    <name type="scientific">Allokutzneria oryzae</name>
    <dbReference type="NCBI Taxonomy" id="1378989"/>
    <lineage>
        <taxon>Bacteria</taxon>
        <taxon>Bacillati</taxon>
        <taxon>Actinomycetota</taxon>
        <taxon>Actinomycetes</taxon>
        <taxon>Pseudonocardiales</taxon>
        <taxon>Pseudonocardiaceae</taxon>
        <taxon>Allokutzneria</taxon>
    </lineage>
</organism>
<evidence type="ECO:0000256" key="3">
    <source>
        <dbReference type="ARBA" id="ARBA00022801"/>
    </source>
</evidence>
<keyword evidence="8" id="KW-0732">Signal</keyword>
<dbReference type="PROSITE" id="PS51318">
    <property type="entry name" value="TAT"/>
    <property type="match status" value="1"/>
</dbReference>
<dbReference type="PRINTS" id="PR00723">
    <property type="entry name" value="SUBTILISIN"/>
</dbReference>
<keyword evidence="3 5" id="KW-0378">Hydrolase</keyword>
<dbReference type="Pfam" id="PF00082">
    <property type="entry name" value="Peptidase_S8"/>
    <property type="match status" value="1"/>
</dbReference>
<dbReference type="InterPro" id="IPR034213">
    <property type="entry name" value="S8_Vpr-like"/>
</dbReference>
<feature type="active site" description="Charge relay system" evidence="5">
    <location>
        <position position="278"/>
    </location>
</feature>
<dbReference type="PROSITE" id="PS00136">
    <property type="entry name" value="SUBTILASE_ASP"/>
    <property type="match status" value="1"/>
</dbReference>
<dbReference type="InterPro" id="IPR036852">
    <property type="entry name" value="Peptidase_S8/S53_dom_sf"/>
</dbReference>
<keyword evidence="4 5" id="KW-0720">Serine protease</keyword>
<dbReference type="InterPro" id="IPR000209">
    <property type="entry name" value="Peptidase_S8/S53_dom"/>
</dbReference>
<dbReference type="CDD" id="cd07474">
    <property type="entry name" value="Peptidases_S8_subtilisin_Vpr-like"/>
    <property type="match status" value="1"/>
</dbReference>
<dbReference type="Gene3D" id="3.40.50.200">
    <property type="entry name" value="Peptidase S8/S53 domain"/>
    <property type="match status" value="2"/>
</dbReference>
<evidence type="ECO:0000256" key="4">
    <source>
        <dbReference type="ARBA" id="ARBA00022825"/>
    </source>
</evidence>
<evidence type="ECO:0000313" key="10">
    <source>
        <dbReference type="EMBL" id="MFB9907994.1"/>
    </source>
</evidence>
<dbReference type="InterPro" id="IPR050131">
    <property type="entry name" value="Peptidase_S8_subtilisin-like"/>
</dbReference>
<feature type="region of interest" description="Disordered" evidence="7">
    <location>
        <begin position="253"/>
        <end position="279"/>
    </location>
</feature>
<sequence length="1144" mass="117487">MSSTRVPGPVRRSAARTATAVLAAVLAVGVTGVGTASAQGPVTQDPLAQGLAGAKGLAAKSLQQKVEPRLAAANGKVTAFIELAKAPAVDAFAETERKGAGKQQAKVAAQRAKDDTKKAADSVVGQLRTRDGGTRELYRTANAVPGVVVQADAAKITELASRSDVRSVRTVVPKSRGNSNAVQLTRALQTWKSTGVLGDGMRVGIIDDGIDYTHATFGGPGTKEAYAAVDRDKANPAVFPTAKVVGGTDLVGDKYDASGENGPTTPAPDPNPLSCGTHGTHVAGTAGGFGVNADGTTFKGDYNKLTGKQLDEMRVGPGTAPKALLYAIKVFGCEGSTDVTSQALDWALDPDGDGDFTDRLDVVNLSLGSNFGGADDPDSLFVRKLVANGVLPVISAGNGGDLYDVGGSPGNTPEALTVASTRDAFVLRDGAEVTAPNTLAGVKPGQYSQDYAKYDSLDLTKPVVALSAADNKDGCLAYSAADKAAVAGKFVWLEWDDNDATRKCGSAARANQAGAAGALGVVLSSALDDFAAGIAGNTTVPMFQFTGSATKAVRPALTAGTLEVKLGGYLRSTVRTTSPAINDTPSTFTSRSVHSKIVKPDIAAPGDTIASALSGSGNQPLVISGTSMAAPHTTGITALVRQAHPDWTPEEVKAAVMNTAGVDVRTGPNGTIYAPNRVGTGRIDAKAALDNQVLAMVTDDPGAVSASFGAVEVSGPLTLTKNIKVVNKGVKPVEYRTSYQAATSIPGVSYELSAPTVKVSPRGVANFKVTLKITDPAALRKTVDSTVATTQLGVARQFLADASGRIVLTPTNGAVVPLRLSVYAAPKPAADIVAKDTLLFQPGQEQGVLNLSGRGVNQGSGAQAYRSLVSVLEMQARSDQLPECGGSVTTRCTINETAKAGDLRYVGVGSTAPLAKMQGKPQDGVLAFGLVSWGNWANLGSNTQPFVSIDTNNDGKPEFETFATKLTSSDVWVANTVDLRKPLPTGGFTSVDMQPINGQFGDVDTNAFDSNVVVLPVTLKALGINGENPSAKLTYRVGVAGYYRAPGDTTGTIDQIATPLTFDPLNPGLWVQGGGDPALTYLAQPGTALVVNRDAAAQAADKSEGLLLLHHHNATGKRAQVVGVKDVKLGGGAPIGRPGRPQHG</sequence>
<dbReference type="Proteomes" id="UP001589693">
    <property type="component" value="Unassembled WGS sequence"/>
</dbReference>
<dbReference type="PROSITE" id="PS51892">
    <property type="entry name" value="SUBTILASE"/>
    <property type="match status" value="1"/>
</dbReference>
<accession>A0ABV6A7U3</accession>
<protein>
    <submittedName>
        <fullName evidence="10">S8 family serine peptidase</fullName>
    </submittedName>
</protein>
<dbReference type="RefSeq" id="WP_377859131.1">
    <property type="nucleotide sequence ID" value="NZ_JBHLZU010000026.1"/>
</dbReference>
<comment type="caution">
    <text evidence="10">The sequence shown here is derived from an EMBL/GenBank/DDBJ whole genome shotgun (WGS) entry which is preliminary data.</text>
</comment>
<dbReference type="InterPro" id="IPR023827">
    <property type="entry name" value="Peptidase_S8_Asp-AS"/>
</dbReference>
<keyword evidence="2 5" id="KW-0645">Protease</keyword>
<evidence type="ECO:0000256" key="6">
    <source>
        <dbReference type="RuleBase" id="RU003355"/>
    </source>
</evidence>
<dbReference type="InterPro" id="IPR023828">
    <property type="entry name" value="Peptidase_S8_Ser-AS"/>
</dbReference>
<evidence type="ECO:0000256" key="7">
    <source>
        <dbReference type="SAM" id="MobiDB-lite"/>
    </source>
</evidence>
<evidence type="ECO:0000313" key="11">
    <source>
        <dbReference type="Proteomes" id="UP001589693"/>
    </source>
</evidence>
<dbReference type="InterPro" id="IPR015500">
    <property type="entry name" value="Peptidase_S8_subtilisin-rel"/>
</dbReference>